<dbReference type="PROSITE" id="PS50853">
    <property type="entry name" value="FN3"/>
    <property type="match status" value="1"/>
</dbReference>
<accession>A0A8W8I5G3</accession>
<dbReference type="SUPFAM" id="SSF49265">
    <property type="entry name" value="Fibronectin type III"/>
    <property type="match status" value="1"/>
</dbReference>
<dbReference type="SMART" id="SM00060">
    <property type="entry name" value="FN3"/>
    <property type="match status" value="2"/>
</dbReference>
<feature type="domain" description="Fibronectin type-III" evidence="1">
    <location>
        <begin position="54"/>
        <end position="140"/>
    </location>
</feature>
<dbReference type="InterPro" id="IPR003961">
    <property type="entry name" value="FN3_dom"/>
</dbReference>
<dbReference type="InterPro" id="IPR036116">
    <property type="entry name" value="FN3_sf"/>
</dbReference>
<organism evidence="2 3">
    <name type="scientific">Magallana gigas</name>
    <name type="common">Pacific oyster</name>
    <name type="synonym">Crassostrea gigas</name>
    <dbReference type="NCBI Taxonomy" id="29159"/>
    <lineage>
        <taxon>Eukaryota</taxon>
        <taxon>Metazoa</taxon>
        <taxon>Spiralia</taxon>
        <taxon>Lophotrochozoa</taxon>
        <taxon>Mollusca</taxon>
        <taxon>Bivalvia</taxon>
        <taxon>Autobranchia</taxon>
        <taxon>Pteriomorphia</taxon>
        <taxon>Ostreida</taxon>
        <taxon>Ostreoidea</taxon>
        <taxon>Ostreidae</taxon>
        <taxon>Magallana</taxon>
    </lineage>
</organism>
<evidence type="ECO:0000313" key="2">
    <source>
        <dbReference type="EnsemblMetazoa" id="G12656.9:cds"/>
    </source>
</evidence>
<protein>
    <recommendedName>
        <fullName evidence="1">Fibronectin type-III domain-containing protein</fullName>
    </recommendedName>
</protein>
<dbReference type="InterPro" id="IPR013783">
    <property type="entry name" value="Ig-like_fold"/>
</dbReference>
<sequence>MTFSSDSPSIYSRYSSSCAQPNPMFSYGCQRDGCAGSCDSLILITHNVNRSANIPRLSARYVTGTDILLTWSSPPTPYYTRYLLQIRTYQTWTTITEIPTTSYLYHNPNPCSTVFFRITAVNQYGMKGFSAPYSVYAPSPPSAPLNGHLMKGAMFYCPVSKEFAGILEVEGIQAWRPEDIEFYQWSTLPTVFCRNINSLIIPIFDPLSSTDAVSGIHYRNGLRISAESYGCIYTLQVRAVSKCGKPGPYSNITIDLSDCSKIRNFNCRPMRGIPFDPPDVVENVTLRMDLNHPQIWLKIAWNKPSDLGSMKAISHYVMRWGKVSFPSNFILAQAEYTHEPLNTTLANNIVEFGIQVQEEPNAIYGFQIMPVAPTQVIEPIEYDKFQVYTIELKNRTSCQNNNLAASRISCDEDGVSVIQVSNTLDITVIWRRPSRSRRTSADKNDTNEEKFYEKYAVQLGEVESLPPPAGQRLVNTNVTVVESICEETFLPSGKIYTLCSPDRDHVVFRGLQSDLLYGVRVIGLNKSEKLPSERSWQLVDFQTFTLEEPIEIVNSTSSTKKPNENRNEILAIVAGVFSVVLACCSPPIGEGDAHCYYPNSCCRQVGNSP</sequence>
<evidence type="ECO:0000313" key="3">
    <source>
        <dbReference type="Proteomes" id="UP000005408"/>
    </source>
</evidence>
<evidence type="ECO:0000259" key="1">
    <source>
        <dbReference type="PROSITE" id="PS50853"/>
    </source>
</evidence>
<dbReference type="Gene3D" id="2.60.40.10">
    <property type="entry name" value="Immunoglobulins"/>
    <property type="match status" value="1"/>
</dbReference>
<keyword evidence="3" id="KW-1185">Reference proteome</keyword>
<dbReference type="AlphaFoldDB" id="A0A8W8I5G3"/>
<dbReference type="CDD" id="cd00063">
    <property type="entry name" value="FN3"/>
    <property type="match status" value="1"/>
</dbReference>
<reference evidence="2" key="1">
    <citation type="submission" date="2022-08" db="UniProtKB">
        <authorList>
            <consortium name="EnsemblMetazoa"/>
        </authorList>
    </citation>
    <scope>IDENTIFICATION</scope>
    <source>
        <strain evidence="2">05x7-T-G4-1.051#20</strain>
    </source>
</reference>
<dbReference type="Proteomes" id="UP000005408">
    <property type="component" value="Unassembled WGS sequence"/>
</dbReference>
<proteinExistence type="predicted"/>
<dbReference type="EnsemblMetazoa" id="G12656.9">
    <property type="protein sequence ID" value="G12656.9:cds"/>
    <property type="gene ID" value="G12656"/>
</dbReference>
<name>A0A8W8I5G3_MAGGI</name>